<accession>A0A1B0BTK3</accession>
<reference evidence="2" key="2">
    <citation type="submission" date="2020-05" db="UniProtKB">
        <authorList>
            <consortium name="EnsemblMetazoa"/>
        </authorList>
    </citation>
    <scope>IDENTIFICATION</scope>
    <source>
        <strain evidence="2">IAEA</strain>
    </source>
</reference>
<organism evidence="2 3">
    <name type="scientific">Glossina palpalis gambiensis</name>
    <dbReference type="NCBI Taxonomy" id="67801"/>
    <lineage>
        <taxon>Eukaryota</taxon>
        <taxon>Metazoa</taxon>
        <taxon>Ecdysozoa</taxon>
        <taxon>Arthropoda</taxon>
        <taxon>Hexapoda</taxon>
        <taxon>Insecta</taxon>
        <taxon>Pterygota</taxon>
        <taxon>Neoptera</taxon>
        <taxon>Endopterygota</taxon>
        <taxon>Diptera</taxon>
        <taxon>Brachycera</taxon>
        <taxon>Muscomorpha</taxon>
        <taxon>Hippoboscoidea</taxon>
        <taxon>Glossinidae</taxon>
        <taxon>Glossina</taxon>
    </lineage>
</organism>
<proteinExistence type="predicted"/>
<keyword evidence="1" id="KW-0472">Membrane</keyword>
<dbReference type="VEuPathDB" id="VectorBase:GPPI040088"/>
<reference evidence="3" key="1">
    <citation type="submission" date="2015-01" db="EMBL/GenBank/DDBJ databases">
        <authorList>
            <person name="Aksoy S."/>
            <person name="Warren W."/>
            <person name="Wilson R.K."/>
        </authorList>
    </citation>
    <scope>NUCLEOTIDE SEQUENCE [LARGE SCALE GENOMIC DNA]</scope>
    <source>
        <strain evidence="3">IAEA</strain>
    </source>
</reference>
<feature type="transmembrane region" description="Helical" evidence="1">
    <location>
        <begin position="66"/>
        <end position="88"/>
    </location>
</feature>
<keyword evidence="1" id="KW-1133">Transmembrane helix</keyword>
<protein>
    <submittedName>
        <fullName evidence="2">Uncharacterized protein</fullName>
    </submittedName>
</protein>
<dbReference type="EnsemblMetazoa" id="GPPI040088-RA">
    <property type="protein sequence ID" value="GPPI040088-PA"/>
    <property type="gene ID" value="GPPI040088"/>
</dbReference>
<dbReference type="AlphaFoldDB" id="A0A1B0BTK3"/>
<dbReference type="Proteomes" id="UP000092460">
    <property type="component" value="Unassembled WGS sequence"/>
</dbReference>
<evidence type="ECO:0000313" key="3">
    <source>
        <dbReference type="Proteomes" id="UP000092460"/>
    </source>
</evidence>
<keyword evidence="1" id="KW-0812">Transmembrane</keyword>
<evidence type="ECO:0000256" key="1">
    <source>
        <dbReference type="SAM" id="Phobius"/>
    </source>
</evidence>
<evidence type="ECO:0000313" key="2">
    <source>
        <dbReference type="EnsemblMetazoa" id="GPPI040088-PA"/>
    </source>
</evidence>
<name>A0A1B0BTK3_9MUSC</name>
<keyword evidence="3" id="KW-1185">Reference proteome</keyword>
<dbReference type="EMBL" id="JXJN01020204">
    <property type="status" value="NOT_ANNOTATED_CDS"/>
    <property type="molecule type" value="Genomic_DNA"/>
</dbReference>
<sequence>MNISSVIQLTYATIASSPSSCFCFPLTFRPELQFRNNFSSTHNTNQNTSNNNTNNQQKTIFLMRRVAVIVLYFVLPPKILTLVFVCVIKADEWRQRFEIVQLYYAYMLYDAILCQLIRKEKPLRPVHITSEHMKVYSTTMPLKY</sequence>